<evidence type="ECO:0000256" key="1">
    <source>
        <dbReference type="SAM" id="MobiDB-lite"/>
    </source>
</evidence>
<dbReference type="AlphaFoldDB" id="A0A7H1QBH7"/>
<feature type="region of interest" description="Disordered" evidence="1">
    <location>
        <begin position="1"/>
        <end position="30"/>
    </location>
</feature>
<sequence>MRSPHESYRNVHRQGVRPDRAAAGPGGGDGEVVGRSATLFTAAFDQTTDVGTYVAMESSEGSLRGRPGSFEFAHSAMTSGSDRTAEFFTIVPTSGTGEGLVREEDAAVLGAAWRPRRGRAGAGTELASHHGVEGTRVLALRQGLSLMPMTDEVFDAVTDGGTEGALGFWRLPGGFEKPLARWSAAGPVAYVEAEYFGGTGEQRAAVWADGELVLGPLDAPTKKWFSRSVSPISGALRRLGASRSLGEDEFEAVGLDRHRNNDGWIGGPESEG</sequence>
<dbReference type="Pfam" id="PF11528">
    <property type="entry name" value="DUF3224"/>
    <property type="match status" value="1"/>
</dbReference>
<dbReference type="KEGG" id="sgf:HEP81_07425"/>
<dbReference type="Gene3D" id="2.40.350.10">
    <property type="entry name" value="SO1590-like"/>
    <property type="match status" value="1"/>
</dbReference>
<organism evidence="2 3">
    <name type="scientific">Streptomyces griseofuscus</name>
    <dbReference type="NCBI Taxonomy" id="146922"/>
    <lineage>
        <taxon>Bacteria</taxon>
        <taxon>Bacillati</taxon>
        <taxon>Actinomycetota</taxon>
        <taxon>Actinomycetes</taxon>
        <taxon>Kitasatosporales</taxon>
        <taxon>Streptomycetaceae</taxon>
        <taxon>Streptomyces</taxon>
    </lineage>
</organism>
<dbReference type="EMBL" id="CP051006">
    <property type="protein sequence ID" value="QNT97657.1"/>
    <property type="molecule type" value="Genomic_DNA"/>
</dbReference>
<name>A0A7H1QBH7_9ACTN</name>
<evidence type="ECO:0000313" key="2">
    <source>
        <dbReference type="EMBL" id="QNT97657.1"/>
    </source>
</evidence>
<protein>
    <submittedName>
        <fullName evidence="2">Uncharacterized protein</fullName>
    </submittedName>
</protein>
<accession>A0A7H1QBH7</accession>
<dbReference type="InterPro" id="IPR023159">
    <property type="entry name" value="SO1590-like_sf"/>
</dbReference>
<dbReference type="InterPro" id="IPR021607">
    <property type="entry name" value="DUF3224"/>
</dbReference>
<reference evidence="2 3" key="1">
    <citation type="submission" date="2020-04" db="EMBL/GenBank/DDBJ databases">
        <title>Characterization and engineering of Streptomyces griseofuscus DSM40191 as a potential heterologous host for expression of BGCs.</title>
        <authorList>
            <person name="Gren T."/>
            <person name="Whitford C.M."/>
            <person name="Mohite O.S."/>
            <person name="Joergensen T.S."/>
            <person name="Nielsen J.B."/>
            <person name="Lee S.Y."/>
            <person name="Weber T."/>
        </authorList>
    </citation>
    <scope>NUCLEOTIDE SEQUENCE [LARGE SCALE GENOMIC DNA]</scope>
    <source>
        <strain evidence="2 3">DSM 40191</strain>
    </source>
</reference>
<gene>
    <name evidence="2" type="ORF">HEP81_07425</name>
</gene>
<dbReference type="SUPFAM" id="SSF159238">
    <property type="entry name" value="SO1590-like"/>
    <property type="match status" value="1"/>
</dbReference>
<evidence type="ECO:0000313" key="3">
    <source>
        <dbReference type="Proteomes" id="UP000516422"/>
    </source>
</evidence>
<dbReference type="Proteomes" id="UP000516422">
    <property type="component" value="Chromosome"/>
</dbReference>
<proteinExistence type="predicted"/>